<sequence length="77" mass="8145">MSLAAVQVCTRWVGSLCIQTEWRQAYLIPPEAAGYVDILVTGGFSPKAFGIGFAGTLGVFLTGLAVGWIASILRKAK</sequence>
<evidence type="ECO:0000313" key="4">
    <source>
        <dbReference type="Proteomes" id="UP000461288"/>
    </source>
</evidence>
<organism evidence="2 5">
    <name type="scientific">Metapseudomonas otitidis</name>
    <dbReference type="NCBI Taxonomy" id="319939"/>
    <lineage>
        <taxon>Bacteria</taxon>
        <taxon>Pseudomonadati</taxon>
        <taxon>Pseudomonadota</taxon>
        <taxon>Gammaproteobacteria</taxon>
        <taxon>Pseudomonadales</taxon>
        <taxon>Pseudomonadaceae</taxon>
        <taxon>Metapseudomonas</taxon>
    </lineage>
</organism>
<protein>
    <submittedName>
        <fullName evidence="2">Uncharacterized protein</fullName>
    </submittedName>
</protein>
<name>A0A679GH25_9GAMM</name>
<dbReference type="Proteomes" id="UP000501237">
    <property type="component" value="Chromosome"/>
</dbReference>
<dbReference type="KEGG" id="poj:PtoMrB4_44230"/>
<evidence type="ECO:0000313" key="3">
    <source>
        <dbReference type="EMBL" id="MWK58755.1"/>
    </source>
</evidence>
<dbReference type="AlphaFoldDB" id="A0A679GH25"/>
<gene>
    <name evidence="3" type="ORF">GO594_22460</name>
    <name evidence="2" type="ORF">PtoMrB4_44230</name>
</gene>
<reference evidence="3 4" key="1">
    <citation type="submission" date="2019-12" db="EMBL/GenBank/DDBJ databases">
        <title>Draft genome sequence of Pseudomonas otitidis recovered from a chicken carcass.</title>
        <authorList>
            <person name="Vieira T.R."/>
            <person name="Oliviera E.F.C."/>
            <person name="Silva N.M.V."/>
            <person name="Sambrano G.E."/>
            <person name="Cibulski S.P."/>
            <person name="Cardoso M.R.I."/>
        </authorList>
    </citation>
    <scope>NUCLEOTIDE SEQUENCE [LARGE SCALE GENOMIC DNA]</scope>
    <source>
        <strain evidence="3 4">25_K</strain>
    </source>
</reference>
<dbReference type="Proteomes" id="UP000461288">
    <property type="component" value="Unassembled WGS sequence"/>
</dbReference>
<keyword evidence="1" id="KW-0812">Transmembrane</keyword>
<evidence type="ECO:0000313" key="2">
    <source>
        <dbReference type="EMBL" id="BCA30446.1"/>
    </source>
</evidence>
<feature type="transmembrane region" description="Helical" evidence="1">
    <location>
        <begin position="49"/>
        <end position="73"/>
    </location>
</feature>
<evidence type="ECO:0000313" key="5">
    <source>
        <dbReference type="Proteomes" id="UP000501237"/>
    </source>
</evidence>
<dbReference type="RefSeq" id="WP_069563383.1">
    <property type="nucleotide sequence ID" value="NZ_AP022642.1"/>
</dbReference>
<keyword evidence="1" id="KW-1133">Transmembrane helix</keyword>
<dbReference type="GeneID" id="57399640"/>
<dbReference type="EMBL" id="WTFN01000068">
    <property type="protein sequence ID" value="MWK58755.1"/>
    <property type="molecule type" value="Genomic_DNA"/>
</dbReference>
<evidence type="ECO:0000256" key="1">
    <source>
        <dbReference type="SAM" id="Phobius"/>
    </source>
</evidence>
<keyword evidence="1" id="KW-0472">Membrane</keyword>
<reference evidence="2 5" key="2">
    <citation type="journal article" date="2020" name="Microbiol. Resour. Announc.">
        <title>Complete genome sequence of Pseudomonas otitidis strain MrB4, isolated from Lake Biwa in Japan.</title>
        <authorList>
            <person name="Miyazaki K."/>
            <person name="Hase E."/>
            <person name="Maruya T."/>
        </authorList>
    </citation>
    <scope>NUCLEOTIDE SEQUENCE [LARGE SCALE GENOMIC DNA]</scope>
    <source>
        <strain evidence="2 5">MrB4</strain>
    </source>
</reference>
<proteinExistence type="predicted"/>
<accession>A0A679GH25</accession>
<dbReference type="EMBL" id="AP022642">
    <property type="protein sequence ID" value="BCA30446.1"/>
    <property type="molecule type" value="Genomic_DNA"/>
</dbReference>